<dbReference type="Proteomes" id="UP000054217">
    <property type="component" value="Unassembled WGS sequence"/>
</dbReference>
<protein>
    <recommendedName>
        <fullName evidence="3">DNAJ-containing protein X-domain domain-containing protein</fullName>
    </recommendedName>
</protein>
<dbReference type="InParanoid" id="A0A0C3NYI8"/>
<dbReference type="EMBL" id="KN831965">
    <property type="protein sequence ID" value="KIO05870.1"/>
    <property type="molecule type" value="Genomic_DNA"/>
</dbReference>
<reference evidence="2" key="2">
    <citation type="submission" date="2015-01" db="EMBL/GenBank/DDBJ databases">
        <title>Evolutionary Origins and Diversification of the Mycorrhizal Mutualists.</title>
        <authorList>
            <consortium name="DOE Joint Genome Institute"/>
            <consortium name="Mycorrhizal Genomics Consortium"/>
            <person name="Kohler A."/>
            <person name="Kuo A."/>
            <person name="Nagy L.G."/>
            <person name="Floudas D."/>
            <person name="Copeland A."/>
            <person name="Barry K.W."/>
            <person name="Cichocki N."/>
            <person name="Veneault-Fourrey C."/>
            <person name="LaButti K."/>
            <person name="Lindquist E.A."/>
            <person name="Lipzen A."/>
            <person name="Lundell T."/>
            <person name="Morin E."/>
            <person name="Murat C."/>
            <person name="Riley R."/>
            <person name="Ohm R."/>
            <person name="Sun H."/>
            <person name="Tunlid A."/>
            <person name="Henrissat B."/>
            <person name="Grigoriev I.V."/>
            <person name="Hibbett D.S."/>
            <person name="Martin F."/>
        </authorList>
    </citation>
    <scope>NUCLEOTIDE SEQUENCE [LARGE SCALE GENOMIC DNA]</scope>
    <source>
        <strain evidence="2">Marx 270</strain>
    </source>
</reference>
<keyword evidence="2" id="KW-1185">Reference proteome</keyword>
<evidence type="ECO:0000313" key="2">
    <source>
        <dbReference type="Proteomes" id="UP000054217"/>
    </source>
</evidence>
<gene>
    <name evidence="1" type="ORF">M404DRAFT_999588</name>
</gene>
<dbReference type="AlphaFoldDB" id="A0A0C3NYI8"/>
<dbReference type="OrthoDB" id="2678818at2759"/>
<accession>A0A0C3NYI8</accession>
<name>A0A0C3NYI8_PISTI</name>
<proteinExistence type="predicted"/>
<evidence type="ECO:0000313" key="1">
    <source>
        <dbReference type="EMBL" id="KIO05870.1"/>
    </source>
</evidence>
<reference evidence="1 2" key="1">
    <citation type="submission" date="2014-04" db="EMBL/GenBank/DDBJ databases">
        <authorList>
            <consortium name="DOE Joint Genome Institute"/>
            <person name="Kuo A."/>
            <person name="Kohler A."/>
            <person name="Costa M.D."/>
            <person name="Nagy L.G."/>
            <person name="Floudas D."/>
            <person name="Copeland A."/>
            <person name="Barry K.W."/>
            <person name="Cichocki N."/>
            <person name="Veneault-Fourrey C."/>
            <person name="LaButti K."/>
            <person name="Lindquist E.A."/>
            <person name="Lipzen A."/>
            <person name="Lundell T."/>
            <person name="Morin E."/>
            <person name="Murat C."/>
            <person name="Sun H."/>
            <person name="Tunlid A."/>
            <person name="Henrissat B."/>
            <person name="Grigoriev I.V."/>
            <person name="Hibbett D.S."/>
            <person name="Martin F."/>
            <person name="Nordberg H.P."/>
            <person name="Cantor M.N."/>
            <person name="Hua S.X."/>
        </authorList>
    </citation>
    <scope>NUCLEOTIDE SEQUENCE [LARGE SCALE GENOMIC DNA]</scope>
    <source>
        <strain evidence="1 2">Marx 270</strain>
    </source>
</reference>
<evidence type="ECO:0008006" key="3">
    <source>
        <dbReference type="Google" id="ProtNLM"/>
    </source>
</evidence>
<organism evidence="1 2">
    <name type="scientific">Pisolithus tinctorius Marx 270</name>
    <dbReference type="NCBI Taxonomy" id="870435"/>
    <lineage>
        <taxon>Eukaryota</taxon>
        <taxon>Fungi</taxon>
        <taxon>Dikarya</taxon>
        <taxon>Basidiomycota</taxon>
        <taxon>Agaricomycotina</taxon>
        <taxon>Agaricomycetes</taxon>
        <taxon>Agaricomycetidae</taxon>
        <taxon>Boletales</taxon>
        <taxon>Sclerodermatineae</taxon>
        <taxon>Pisolithaceae</taxon>
        <taxon>Pisolithus</taxon>
    </lineage>
</organism>
<dbReference type="HOGENOM" id="CLU_119169_0_0_1"/>
<sequence length="209" mass="22940">MRNAQDEVASISQTLGAGLLEHIRATLLDVCEGNPSRRTDQIGDTDHDTANARSTVKEIVALQMTLQGAEDENEKRALEEDITGKILWCCWHAVFSEVDQLLANVVESVQKKQYSDTLRQGFREVAEIIKGAPRIHPDDDIAHLQQIMLDAGAGISRHELWLAARAGEKARFSRVVGGKPILSTASPKVPSTSIIQQPLAAGKTREGRR</sequence>